<gene>
    <name evidence="5" type="ORF">A3G49_01355</name>
</gene>
<dbReference type="SMART" id="SM00228">
    <property type="entry name" value="PDZ"/>
    <property type="match status" value="1"/>
</dbReference>
<evidence type="ECO:0000256" key="2">
    <source>
        <dbReference type="ARBA" id="ARBA00022801"/>
    </source>
</evidence>
<dbReference type="GO" id="GO:0004252">
    <property type="term" value="F:serine-type endopeptidase activity"/>
    <property type="evidence" value="ECO:0007669"/>
    <property type="project" value="InterPro"/>
</dbReference>
<feature type="domain" description="PDZ" evidence="4">
    <location>
        <begin position="229"/>
        <end position="328"/>
    </location>
</feature>
<organism evidence="5 6">
    <name type="scientific">Candidatus Sungbacteria bacterium RIFCSPLOWO2_12_FULL_41_11</name>
    <dbReference type="NCBI Taxonomy" id="1802286"/>
    <lineage>
        <taxon>Bacteria</taxon>
        <taxon>Candidatus Sungiibacteriota</taxon>
    </lineage>
</organism>
<protein>
    <recommendedName>
        <fullName evidence="4">PDZ domain-containing protein</fullName>
    </recommendedName>
</protein>
<dbReference type="PROSITE" id="PS50106">
    <property type="entry name" value="PDZ"/>
    <property type="match status" value="1"/>
</dbReference>
<dbReference type="InterPro" id="IPR051201">
    <property type="entry name" value="Chloro_Bact_Ser_Proteases"/>
</dbReference>
<dbReference type="SUPFAM" id="SSF50494">
    <property type="entry name" value="Trypsin-like serine proteases"/>
    <property type="match status" value="2"/>
</dbReference>
<evidence type="ECO:0000313" key="6">
    <source>
        <dbReference type="Proteomes" id="UP000177171"/>
    </source>
</evidence>
<dbReference type="PRINTS" id="PR00834">
    <property type="entry name" value="PROTEASES2C"/>
</dbReference>
<dbReference type="InterPro" id="IPR036034">
    <property type="entry name" value="PDZ_sf"/>
</dbReference>
<evidence type="ECO:0000313" key="5">
    <source>
        <dbReference type="EMBL" id="OHA13280.1"/>
    </source>
</evidence>
<dbReference type="Pfam" id="PF13180">
    <property type="entry name" value="PDZ_2"/>
    <property type="match status" value="1"/>
</dbReference>
<evidence type="ECO:0000259" key="4">
    <source>
        <dbReference type="PROSITE" id="PS50106"/>
    </source>
</evidence>
<dbReference type="PANTHER" id="PTHR43343">
    <property type="entry name" value="PEPTIDASE S12"/>
    <property type="match status" value="1"/>
</dbReference>
<evidence type="ECO:0000256" key="3">
    <source>
        <dbReference type="SAM" id="MobiDB-lite"/>
    </source>
</evidence>
<feature type="region of interest" description="Disordered" evidence="3">
    <location>
        <begin position="342"/>
        <end position="362"/>
    </location>
</feature>
<comment type="caution">
    <text evidence="5">The sequence shown here is derived from an EMBL/GenBank/DDBJ whole genome shotgun (WGS) entry which is preliminary data.</text>
</comment>
<dbReference type="InterPro" id="IPR001940">
    <property type="entry name" value="Peptidase_S1C"/>
</dbReference>
<name>A0A1G2LNS8_9BACT</name>
<dbReference type="AlphaFoldDB" id="A0A1G2LNS8"/>
<dbReference type="GO" id="GO:0006508">
    <property type="term" value="P:proteolysis"/>
    <property type="evidence" value="ECO:0007669"/>
    <property type="project" value="UniProtKB-KW"/>
</dbReference>
<dbReference type="Gene3D" id="2.40.10.120">
    <property type="match status" value="1"/>
</dbReference>
<dbReference type="Pfam" id="PF13365">
    <property type="entry name" value="Trypsin_2"/>
    <property type="match status" value="1"/>
</dbReference>
<evidence type="ECO:0000256" key="1">
    <source>
        <dbReference type="ARBA" id="ARBA00022670"/>
    </source>
</evidence>
<keyword evidence="2" id="KW-0378">Hydrolase</keyword>
<dbReference type="InterPro" id="IPR001478">
    <property type="entry name" value="PDZ"/>
</dbReference>
<keyword evidence="1" id="KW-0645">Protease</keyword>
<dbReference type="InterPro" id="IPR009003">
    <property type="entry name" value="Peptidase_S1_PA"/>
</dbReference>
<dbReference type="PANTHER" id="PTHR43343:SF3">
    <property type="entry name" value="PROTEASE DO-LIKE 8, CHLOROPLASTIC"/>
    <property type="match status" value="1"/>
</dbReference>
<sequence length="580" mass="62846">MRFGKTWLVILMVLLATFVTVNDLHAASSKNKKIDTTIHPDTFSNLFEKSVKHTVLISVNGKGQGSGFVLTADGFILTNAHVVKDDKEVKVYVSEKKYYKARVVGKPDTELDVAVVKIDEPVNLAPVPLGDSDKVKPGEWVYAIGTPFGLYQSVTVGVVSGVHRGGPFGGTQEVIQTDAAINPGNSGGPLFSIKGEVVGMNSSIINPEKANNIGFAIPINDVLKSAREIIAKGKVTYAHLGVEITDLTQDLDEETAKAKNIPWPLPANEGVFIVGVQENTGAALAGVSNGDIIVSFNGVSITGAFHLQRLVARSPVGVSLPMEVLRNGQKLKLNVVLTERPMRGLEEENGGGESPQLPEKKKNSFPNFGESLELLPPAVAEVISGNQGLLTEDSIDWRGNSVYRYTNAFLVDEKYIVSVTSFLNKDPLQAYRSHYFFNRIPAKLVFAESEIGLALFKLEKPYPNYKKPVVFSEKTKVGTIYFSLVLKNIGNGDSLPYSEILLNRVGPALIFPAKVKNIALGAPIFNVRGEVVGLFMNTGIDPNEPKDVSDATYAISAPVIQAFVEAVKENKENDLNPKEN</sequence>
<dbReference type="SUPFAM" id="SSF50156">
    <property type="entry name" value="PDZ domain-like"/>
    <property type="match status" value="1"/>
</dbReference>
<dbReference type="Proteomes" id="UP000177171">
    <property type="component" value="Unassembled WGS sequence"/>
</dbReference>
<dbReference type="Gene3D" id="2.30.42.10">
    <property type="match status" value="1"/>
</dbReference>
<proteinExistence type="predicted"/>
<reference evidence="5 6" key="1">
    <citation type="journal article" date="2016" name="Nat. Commun.">
        <title>Thousands of microbial genomes shed light on interconnected biogeochemical processes in an aquifer system.</title>
        <authorList>
            <person name="Anantharaman K."/>
            <person name="Brown C.T."/>
            <person name="Hug L.A."/>
            <person name="Sharon I."/>
            <person name="Castelle C.J."/>
            <person name="Probst A.J."/>
            <person name="Thomas B.C."/>
            <person name="Singh A."/>
            <person name="Wilkins M.J."/>
            <person name="Karaoz U."/>
            <person name="Brodie E.L."/>
            <person name="Williams K.H."/>
            <person name="Hubbard S.S."/>
            <person name="Banfield J.F."/>
        </authorList>
    </citation>
    <scope>NUCLEOTIDE SEQUENCE [LARGE SCALE GENOMIC DNA]</scope>
</reference>
<dbReference type="EMBL" id="MHQY01000031">
    <property type="protein sequence ID" value="OHA13280.1"/>
    <property type="molecule type" value="Genomic_DNA"/>
</dbReference>
<accession>A0A1G2LNS8</accession>